<keyword evidence="1" id="KW-1133">Transmembrane helix</keyword>
<dbReference type="EMBL" id="FOLE01000002">
    <property type="protein sequence ID" value="SFC04513.1"/>
    <property type="molecule type" value="Genomic_DNA"/>
</dbReference>
<keyword evidence="1" id="KW-0812">Transmembrane</keyword>
<feature type="transmembrane region" description="Helical" evidence="1">
    <location>
        <begin position="107"/>
        <end position="125"/>
    </location>
</feature>
<sequence>MKTITDNSLVNSVKAVWLVRGAAGCLLFFALGHSIGHFTRHQVADPQAQAVLLQMMTHKFDMFGQMRSYDENYTGMSLNLIFTLLAFAVLLLVIAKHLQAAPQMSKLLLAVVGLCVAGFAATSFMYFFPVPAFSCVGACVCIVLAIRQLPS</sequence>
<dbReference type="RefSeq" id="WP_091509038.1">
    <property type="nucleotide sequence ID" value="NZ_FOLE01000002.1"/>
</dbReference>
<proteinExistence type="predicted"/>
<dbReference type="AlphaFoldDB" id="A0A1I1G5E5"/>
<dbReference type="OrthoDB" id="796137at2"/>
<dbReference type="NCBIfam" id="NF047765">
    <property type="entry name" value="LIC_13387_fam"/>
    <property type="match status" value="1"/>
</dbReference>
<dbReference type="Proteomes" id="UP000199514">
    <property type="component" value="Unassembled WGS sequence"/>
</dbReference>
<keyword evidence="3" id="KW-1185">Reference proteome</keyword>
<evidence type="ECO:0000256" key="1">
    <source>
        <dbReference type="SAM" id="Phobius"/>
    </source>
</evidence>
<evidence type="ECO:0008006" key="4">
    <source>
        <dbReference type="Google" id="ProtNLM"/>
    </source>
</evidence>
<reference evidence="2 3" key="1">
    <citation type="submission" date="2016-10" db="EMBL/GenBank/DDBJ databases">
        <authorList>
            <person name="de Groot N.N."/>
        </authorList>
    </citation>
    <scope>NUCLEOTIDE SEQUENCE [LARGE SCALE GENOMIC DNA]</scope>
    <source>
        <strain evidence="2 3">DSM 6793</strain>
    </source>
</reference>
<gene>
    <name evidence="2" type="ORF">SAMN05421780_102379</name>
</gene>
<name>A0A1I1G5E5_9BACT</name>
<organism evidence="2 3">
    <name type="scientific">Flexibacter flexilis DSM 6793</name>
    <dbReference type="NCBI Taxonomy" id="927664"/>
    <lineage>
        <taxon>Bacteria</taxon>
        <taxon>Pseudomonadati</taxon>
        <taxon>Bacteroidota</taxon>
        <taxon>Cytophagia</taxon>
        <taxon>Cytophagales</taxon>
        <taxon>Flexibacteraceae</taxon>
        <taxon>Flexibacter</taxon>
    </lineage>
</organism>
<evidence type="ECO:0000313" key="3">
    <source>
        <dbReference type="Proteomes" id="UP000199514"/>
    </source>
</evidence>
<feature type="transmembrane region" description="Helical" evidence="1">
    <location>
        <begin position="74"/>
        <end position="95"/>
    </location>
</feature>
<keyword evidence="1" id="KW-0472">Membrane</keyword>
<evidence type="ECO:0000313" key="2">
    <source>
        <dbReference type="EMBL" id="SFC04513.1"/>
    </source>
</evidence>
<accession>A0A1I1G5E5</accession>
<protein>
    <recommendedName>
        <fullName evidence="4">DUF4064 domain-containing protein</fullName>
    </recommendedName>
</protein>
<dbReference type="InterPro" id="IPR058068">
    <property type="entry name" value="LIC_13387-like"/>
</dbReference>